<comment type="caution">
    <text evidence="2">The sequence shown here is derived from an EMBL/GenBank/DDBJ whole genome shotgun (WGS) entry which is preliminary data.</text>
</comment>
<dbReference type="SUPFAM" id="SSF53335">
    <property type="entry name" value="S-adenosyl-L-methionine-dependent methyltransferases"/>
    <property type="match status" value="1"/>
</dbReference>
<gene>
    <name evidence="2" type="ORF">DSM3645_06544</name>
</gene>
<dbReference type="EMBL" id="AANZ01000032">
    <property type="protein sequence ID" value="EAQ77498.1"/>
    <property type="molecule type" value="Genomic_DNA"/>
</dbReference>
<dbReference type="eggNOG" id="COG2242">
    <property type="taxonomic scope" value="Bacteria"/>
</dbReference>
<dbReference type="STRING" id="314230.DSM3645_06544"/>
<evidence type="ECO:0000259" key="1">
    <source>
        <dbReference type="Pfam" id="PF05050"/>
    </source>
</evidence>
<dbReference type="Gene3D" id="3.40.50.150">
    <property type="entry name" value="Vaccinia Virus protein VP39"/>
    <property type="match status" value="1"/>
</dbReference>
<name>A4A138_9BACT</name>
<sequence length="475" mass="52963">MCRYAYDFIYFTSDAELVGGTRVVVHRKAIDVEVALASAVRRKHEAELGLASHDLRQIVPGEKPKKKFLRKVRDELRRAKRKLKGYWSSFRIFRAPLRRANLEAGNDINRTGEPTPVQLSSMDQRLTALQETAAVISSEMTSVTQPLKYMTNDFKRESGELLSAAQQLSSMAKQLESLEDRMCSEIMSRLQRIEESLHNISIYSLISARRVAIPGDEGEVMIRSEAGYVIVPSCEHAVMAHLIETGDLEVGTRLLLQRVLKPGDTFVDVGCHIGMHTLAAAQILRGNGRIFSFEPSAKNHLFLQKSLILNGCQGIVTTFNCAVSNQAGEQPLYLGKISTHQSLFPLSPDEAKGDEFEVVKTIRLDEAVPPDEKVRLIKIDAEGAELQVLEGAKSIVQKNPGIALIVEFGACHLRRLGVEPSDWLRPFADLGLVYRVVDEKSGKLEEWDFDRLTAVDSVNLFFAYPESDVWAVANA</sequence>
<dbReference type="InterPro" id="IPR052514">
    <property type="entry name" value="SAM-dependent_MTase"/>
</dbReference>
<protein>
    <recommendedName>
        <fullName evidence="1">Methyltransferase FkbM domain-containing protein</fullName>
    </recommendedName>
</protein>
<reference evidence="2 3" key="1">
    <citation type="submission" date="2006-02" db="EMBL/GenBank/DDBJ databases">
        <authorList>
            <person name="Amann R."/>
            <person name="Ferriera S."/>
            <person name="Johnson J."/>
            <person name="Kravitz S."/>
            <person name="Halpern A."/>
            <person name="Remington K."/>
            <person name="Beeson K."/>
            <person name="Tran B."/>
            <person name="Rogers Y.-H."/>
            <person name="Friedman R."/>
            <person name="Venter J.C."/>
        </authorList>
    </citation>
    <scope>NUCLEOTIDE SEQUENCE [LARGE SCALE GENOMIC DNA]</scope>
    <source>
        <strain evidence="2 3">DSM 3645</strain>
    </source>
</reference>
<dbReference type="PANTHER" id="PTHR34203:SF15">
    <property type="entry name" value="SLL1173 PROTEIN"/>
    <property type="match status" value="1"/>
</dbReference>
<dbReference type="Proteomes" id="UP000004358">
    <property type="component" value="Unassembled WGS sequence"/>
</dbReference>
<evidence type="ECO:0000313" key="3">
    <source>
        <dbReference type="Proteomes" id="UP000004358"/>
    </source>
</evidence>
<accession>A4A138</accession>
<dbReference type="Pfam" id="PF05050">
    <property type="entry name" value="Methyltransf_21"/>
    <property type="match status" value="1"/>
</dbReference>
<dbReference type="InterPro" id="IPR006342">
    <property type="entry name" value="FkbM_mtfrase"/>
</dbReference>
<dbReference type="InterPro" id="IPR029063">
    <property type="entry name" value="SAM-dependent_MTases_sf"/>
</dbReference>
<dbReference type="AlphaFoldDB" id="A4A138"/>
<organism evidence="2 3">
    <name type="scientific">Blastopirellula marina DSM 3645</name>
    <dbReference type="NCBI Taxonomy" id="314230"/>
    <lineage>
        <taxon>Bacteria</taxon>
        <taxon>Pseudomonadati</taxon>
        <taxon>Planctomycetota</taxon>
        <taxon>Planctomycetia</taxon>
        <taxon>Pirellulales</taxon>
        <taxon>Pirellulaceae</taxon>
        <taxon>Blastopirellula</taxon>
    </lineage>
</organism>
<dbReference type="HOGENOM" id="CLU_574496_0_0_0"/>
<evidence type="ECO:0000313" key="2">
    <source>
        <dbReference type="EMBL" id="EAQ77498.1"/>
    </source>
</evidence>
<proteinExistence type="predicted"/>
<dbReference type="OrthoDB" id="276857at2"/>
<feature type="domain" description="Methyltransferase FkbM" evidence="1">
    <location>
        <begin position="268"/>
        <end position="424"/>
    </location>
</feature>
<dbReference type="PANTHER" id="PTHR34203">
    <property type="entry name" value="METHYLTRANSFERASE, FKBM FAMILY PROTEIN"/>
    <property type="match status" value="1"/>
</dbReference>
<dbReference type="NCBIfam" id="TIGR01444">
    <property type="entry name" value="fkbM_fam"/>
    <property type="match status" value="1"/>
</dbReference>